<dbReference type="AlphaFoldDB" id="A0A8J7A4C7"/>
<sequence>MQSALHITTKVLPGNRIEVQLPSGSEGQKVDIFVVLPMPGVSPDPQVRAAQLAQMAADPDIQAELADINTEFAIAQMDGLDIE</sequence>
<gene>
    <name evidence="1" type="ORF">IQ241_01470</name>
</gene>
<evidence type="ECO:0000313" key="1">
    <source>
        <dbReference type="EMBL" id="MBE9075977.1"/>
    </source>
</evidence>
<organism evidence="1 2">
    <name type="scientific">Vasconcelosia minhoensis LEGE 07310</name>
    <dbReference type="NCBI Taxonomy" id="915328"/>
    <lineage>
        <taxon>Bacteria</taxon>
        <taxon>Bacillati</taxon>
        <taxon>Cyanobacteriota</taxon>
        <taxon>Cyanophyceae</taxon>
        <taxon>Nodosilineales</taxon>
        <taxon>Cymatolegaceae</taxon>
        <taxon>Vasconcelosia</taxon>
        <taxon>Vasconcelosia minhoensis</taxon>
    </lineage>
</organism>
<reference evidence="1" key="1">
    <citation type="submission" date="2020-10" db="EMBL/GenBank/DDBJ databases">
        <authorList>
            <person name="Castelo-Branco R."/>
            <person name="Eusebio N."/>
            <person name="Adriana R."/>
            <person name="Vieira A."/>
            <person name="Brugerolle De Fraissinette N."/>
            <person name="Rezende De Castro R."/>
            <person name="Schneider M.P."/>
            <person name="Vasconcelos V."/>
            <person name="Leao P.N."/>
        </authorList>
    </citation>
    <scope>NUCLEOTIDE SEQUENCE</scope>
    <source>
        <strain evidence="1">LEGE 07310</strain>
    </source>
</reference>
<keyword evidence="2" id="KW-1185">Reference proteome</keyword>
<dbReference type="EMBL" id="JADEXG010000002">
    <property type="protein sequence ID" value="MBE9075977.1"/>
    <property type="molecule type" value="Genomic_DNA"/>
</dbReference>
<protein>
    <submittedName>
        <fullName evidence="1">Uncharacterized protein</fullName>
    </submittedName>
</protein>
<name>A0A8J7A4C7_9CYAN</name>
<dbReference type="Proteomes" id="UP000636505">
    <property type="component" value="Unassembled WGS sequence"/>
</dbReference>
<dbReference type="RefSeq" id="WP_193904700.1">
    <property type="nucleotide sequence ID" value="NZ_JADEXG010000002.1"/>
</dbReference>
<proteinExistence type="predicted"/>
<comment type="caution">
    <text evidence="1">The sequence shown here is derived from an EMBL/GenBank/DDBJ whole genome shotgun (WGS) entry which is preliminary data.</text>
</comment>
<evidence type="ECO:0000313" key="2">
    <source>
        <dbReference type="Proteomes" id="UP000636505"/>
    </source>
</evidence>
<accession>A0A8J7A4C7</accession>